<gene>
    <name evidence="3" type="ORF">VNO78_20386</name>
</gene>
<accession>A0AAN9S9U4</accession>
<feature type="region of interest" description="Disordered" evidence="2">
    <location>
        <begin position="1"/>
        <end position="21"/>
    </location>
</feature>
<comment type="caution">
    <text evidence="3">The sequence shown here is derived from an EMBL/GenBank/DDBJ whole genome shotgun (WGS) entry which is preliminary data.</text>
</comment>
<reference evidence="3 4" key="1">
    <citation type="submission" date="2024-01" db="EMBL/GenBank/DDBJ databases">
        <title>The genomes of 5 underutilized Papilionoideae crops provide insights into root nodulation and disease resistanc.</title>
        <authorList>
            <person name="Jiang F."/>
        </authorList>
    </citation>
    <scope>NUCLEOTIDE SEQUENCE [LARGE SCALE GENOMIC DNA]</scope>
    <source>
        <strain evidence="3">DUOXIRENSHENG_FW03</strain>
        <tissue evidence="3">Leaves</tissue>
    </source>
</reference>
<dbReference type="EMBL" id="JAYMYS010000005">
    <property type="protein sequence ID" value="KAK7391961.1"/>
    <property type="molecule type" value="Genomic_DNA"/>
</dbReference>
<evidence type="ECO:0000313" key="3">
    <source>
        <dbReference type="EMBL" id="KAK7391961.1"/>
    </source>
</evidence>
<feature type="coiled-coil region" evidence="1">
    <location>
        <begin position="168"/>
        <end position="216"/>
    </location>
</feature>
<proteinExistence type="predicted"/>
<dbReference type="Proteomes" id="UP001386955">
    <property type="component" value="Unassembled WGS sequence"/>
</dbReference>
<keyword evidence="4" id="KW-1185">Reference proteome</keyword>
<dbReference type="AlphaFoldDB" id="A0AAN9S9U4"/>
<feature type="coiled-coil region" evidence="1">
    <location>
        <begin position="372"/>
        <end position="413"/>
    </location>
</feature>
<feature type="compositionally biased region" description="Basic and acidic residues" evidence="2">
    <location>
        <begin position="8"/>
        <end position="20"/>
    </location>
</feature>
<evidence type="ECO:0000256" key="1">
    <source>
        <dbReference type="SAM" id="Coils"/>
    </source>
</evidence>
<protein>
    <submittedName>
        <fullName evidence="3">Uncharacterized protein</fullName>
    </submittedName>
</protein>
<evidence type="ECO:0000256" key="2">
    <source>
        <dbReference type="SAM" id="MobiDB-lite"/>
    </source>
</evidence>
<organism evidence="3 4">
    <name type="scientific">Psophocarpus tetragonolobus</name>
    <name type="common">Winged bean</name>
    <name type="synonym">Dolichos tetragonolobus</name>
    <dbReference type="NCBI Taxonomy" id="3891"/>
    <lineage>
        <taxon>Eukaryota</taxon>
        <taxon>Viridiplantae</taxon>
        <taxon>Streptophyta</taxon>
        <taxon>Embryophyta</taxon>
        <taxon>Tracheophyta</taxon>
        <taxon>Spermatophyta</taxon>
        <taxon>Magnoliopsida</taxon>
        <taxon>eudicotyledons</taxon>
        <taxon>Gunneridae</taxon>
        <taxon>Pentapetalae</taxon>
        <taxon>rosids</taxon>
        <taxon>fabids</taxon>
        <taxon>Fabales</taxon>
        <taxon>Fabaceae</taxon>
        <taxon>Papilionoideae</taxon>
        <taxon>50 kb inversion clade</taxon>
        <taxon>NPAAA clade</taxon>
        <taxon>indigoferoid/millettioid clade</taxon>
        <taxon>Phaseoleae</taxon>
        <taxon>Psophocarpus</taxon>
    </lineage>
</organism>
<sequence length="524" mass="59530">MAKKKSSQPHDPKHSEDMADHSSVQIQNLKNLNAVLLKETAQHRHQFHSLQSALDHSADINAAFDIQNAVISAYLTNHVWDINLGVRSLLQDKDSEVAAFHRQLSHLTARLQDETAVLAQEAKLFQDSLHTQTLLRQEADELRFQAEELLSQEQRHVSELITDRDLAVKASHELIQTLTEEKNQAEHRNNVQDQQIAALETELHQLNVSFRKQEQVTTAKVLQLEGNLAVSLQKEDYLTLEISGLVKEKKEMERSLDILTEEKDSVCKSLNVLRKALEDKQHELDELVRERGVSLAILENGLSELKLSCGMFEEENKQLHSQVKRYKNAFDVVVLEKESVKKKVEELELLVIDTRKVAEKSDAELGKVRSEREKLVKKENLLEERVSVLKKENDALQSMVEEARRESEDLSARVQVWCSNSHKALTLLKTTAAALVCQQRERDEEVVSNENHVEEEIQPYAQELEAIKKAFKSKDEMVDDMKQQLVTLNKSVAEAHKSKSLLTVISSATTIFAAVLAAYFARGG</sequence>
<evidence type="ECO:0000313" key="4">
    <source>
        <dbReference type="Proteomes" id="UP001386955"/>
    </source>
</evidence>
<name>A0AAN9S9U4_PSOTE</name>
<feature type="coiled-coil region" evidence="1">
    <location>
        <begin position="242"/>
        <end position="290"/>
    </location>
</feature>
<keyword evidence="1" id="KW-0175">Coiled coil</keyword>